<protein>
    <submittedName>
        <fullName evidence="1">Uncharacterized protein</fullName>
    </submittedName>
</protein>
<sequence length="169" mass="19562">MGNISTCNRSRTQSIDESERLCVDQLQKAMMDDLAIPKLSQLCVMRQEKATLIDSSTFIFGNMCLRLVHITLQTSQIFPSLMGSYLSVSQYLRQQLRKEYPYKDFYIIIADNDSIGFALGDGEQFAIVQQEKYRIMIFSTKKRGKNNLKMKALNGRRKLNWQSIVIKQM</sequence>
<dbReference type="EMBL" id="EU637022">
    <property type="protein sequence ID" value="ACI90392.1"/>
    <property type="molecule type" value="Genomic_DNA"/>
</dbReference>
<evidence type="ECO:0000313" key="1">
    <source>
        <dbReference type="EMBL" id="ACI90392.1"/>
    </source>
</evidence>
<name>B6S372_PHIRO</name>
<reference evidence="1" key="1">
    <citation type="submission" date="2008-04" db="EMBL/GenBank/DDBJ databases">
        <title>Hox genes are not clustered in the bdelloid rotifer Philodina roseola.</title>
        <authorList>
            <person name="Mark Welch J.L."/>
            <person name="Mark Welch D.B."/>
        </authorList>
    </citation>
    <scope>NUCLEOTIDE SEQUENCE</scope>
</reference>
<proteinExistence type="predicted"/>
<dbReference type="AlphaFoldDB" id="B6S372"/>
<organism evidence="1">
    <name type="scientific">Philodina roseola</name>
    <name type="common">Rotifer</name>
    <dbReference type="NCBI Taxonomy" id="96448"/>
    <lineage>
        <taxon>Eukaryota</taxon>
        <taxon>Metazoa</taxon>
        <taxon>Spiralia</taxon>
        <taxon>Gnathifera</taxon>
        <taxon>Rotifera</taxon>
        <taxon>Eurotatoria</taxon>
        <taxon>Bdelloidea</taxon>
        <taxon>Philodinida</taxon>
        <taxon>Philodinidae</taxon>
        <taxon>Philodina</taxon>
    </lineage>
</organism>
<accession>B6S372</accession>